<gene>
    <name evidence="1" type="ORF">ABK905_00545</name>
</gene>
<dbReference type="EMBL" id="CP157947">
    <property type="protein sequence ID" value="XBS69913.1"/>
    <property type="molecule type" value="Genomic_DNA"/>
</dbReference>
<proteinExistence type="predicted"/>
<sequence length="59" mass="6285">MLKAGVLYDAMGKIASLAAAAQFLTRSREEQEIQLELIGLIEDIALTAKESAKEAGHVA</sequence>
<protein>
    <submittedName>
        <fullName evidence="1">Uncharacterized protein</fullName>
    </submittedName>
</protein>
<organism evidence="1">
    <name type="scientific">Acerihabitans sp. KWT182</name>
    <dbReference type="NCBI Taxonomy" id="3157919"/>
    <lineage>
        <taxon>Bacteria</taxon>
        <taxon>Pseudomonadati</taxon>
        <taxon>Pseudomonadota</taxon>
        <taxon>Gammaproteobacteria</taxon>
        <taxon>Enterobacterales</taxon>
        <taxon>Pectobacteriaceae</taxon>
        <taxon>Acerihabitans</taxon>
    </lineage>
</organism>
<dbReference type="AlphaFoldDB" id="A0AAU7QAE2"/>
<reference evidence="1" key="1">
    <citation type="submission" date="2024-06" db="EMBL/GenBank/DDBJ databases">
        <authorList>
            <person name="Coelho C."/>
            <person name="Bento M."/>
            <person name="Garcia E."/>
            <person name="Camelo A."/>
            <person name="Brandao I."/>
            <person name="Espirito Santo C."/>
            <person name="Trovao J."/>
            <person name="Verissimo A."/>
            <person name="Costa J."/>
            <person name="Tiago I."/>
        </authorList>
    </citation>
    <scope>NUCLEOTIDE SEQUENCE</scope>
    <source>
        <strain evidence="1">KWT182</strain>
    </source>
</reference>
<evidence type="ECO:0000313" key="1">
    <source>
        <dbReference type="EMBL" id="XBS69913.1"/>
    </source>
</evidence>
<accession>A0AAU7QAE2</accession>
<name>A0AAU7QAE2_9GAMM</name>